<dbReference type="Pfam" id="PF07593">
    <property type="entry name" value="UnbV_ASPIC"/>
    <property type="match status" value="1"/>
</dbReference>
<dbReference type="InterPro" id="IPR013517">
    <property type="entry name" value="FG-GAP"/>
</dbReference>
<proteinExistence type="predicted"/>
<evidence type="ECO:0000313" key="3">
    <source>
        <dbReference type="EMBL" id="MBK9718525.1"/>
    </source>
</evidence>
<dbReference type="PANTHER" id="PTHR46580">
    <property type="entry name" value="SENSOR KINASE-RELATED"/>
    <property type="match status" value="1"/>
</dbReference>
<reference evidence="3 4" key="1">
    <citation type="submission" date="2020-10" db="EMBL/GenBank/DDBJ databases">
        <title>Connecting structure to function with the recovery of over 1000 high-quality activated sludge metagenome-assembled genomes encoding full-length rRNA genes using long-read sequencing.</title>
        <authorList>
            <person name="Singleton C.M."/>
            <person name="Petriglieri F."/>
            <person name="Kristensen J.M."/>
            <person name="Kirkegaard R.H."/>
            <person name="Michaelsen T.Y."/>
            <person name="Andersen M.H."/>
            <person name="Karst S.M."/>
            <person name="Dueholm M.S."/>
            <person name="Nielsen P.H."/>
            <person name="Albertsen M."/>
        </authorList>
    </citation>
    <scope>NUCLEOTIDE SEQUENCE [LARGE SCALE GENOMIC DNA]</scope>
    <source>
        <strain evidence="3">Ribe_18-Q3-R11-54_BAT3C.373</strain>
    </source>
</reference>
<dbReference type="Proteomes" id="UP000808349">
    <property type="component" value="Unassembled WGS sequence"/>
</dbReference>
<feature type="domain" description="ASPIC/UnbV" evidence="2">
    <location>
        <begin position="405"/>
        <end position="471"/>
    </location>
</feature>
<sequence>MPGLRLIFLGLSVFLISKFSIQAQIHFEPLELGKSWNSGSSLASVDINGDLLPDLVSIHQGVELWIGLNTGDLRFLWQKLDEIDGIVWTINIADIDNNGYNDIIVAGEQFGILLFSQNLNGFTKSVIDATPFFSQASTLFDLDNNGYLDLTICDELAKTRLYLNPFPAPFKRDTTFINFKIKEKDGEAGNYGCVWSDIDDDDDPDLYISRCRPDVKDSTDRRRRNLFYHNDKGTFIEEADLRNIGSLDQSWTSDIADLDGDGLLDLVVLNHYSPSIIYRQTPDHHFINATKTSGFNYQGIGIQISLQDFDNDMDIDILIAGDKTELWLNDGTMNFSVSKGSFLNNIISTFSIADFNQDGALDLNASFADLINSPNIIRDRIFLGNKTKNNFIGFALQGEQSNRNGIGCKINLFVNGIKQFRELRCGESFGIQNTHQIHFGLGMNNVADSVIVEWPNATINRYYLLNSNQYYSIHESGCLNNIPIYPSEHHILCDTASTKLAVHSNLKNIVWNTGEHSDTITVNKPGLYFYKAIDQKSCPIISNNIYVEYNPTEHPRLNVSDHVILCHDDHLELSVPGYTDILWQDMIQTPVRSISNAGTYFALVKGQCSSYITDTLTVQKINEVPAPYVRDTTINTKKIVQLESNLEQTKWFSNFSDTTPLYEGKKFQTPLIEKNTQFWIESYVKQNYPTFNAGLYEPEYQFIPYHAQTLNGGLFFIVNEDCTLDSVTLYTDREGIRRIVLKDDLGKSIDSIDVELNEEKNRIALNFRLQKNQRNYFLTTSNQWNKQRFLNNTPWLFRSNINLFYPIQLNGICTIISSASGESEYHYFYDWKLTRDPKECTSDRVPVQINLNTISTSEISNKVDNYLSFQNRNIYIKNKEDIVYFSIYDIRGTECIKIINPTLNRYSCDHLCSGFYFIQYQLRGDQHLKTARLIVD</sequence>
<comment type="caution">
    <text evidence="3">The sequence shown here is derived from an EMBL/GenBank/DDBJ whole genome shotgun (WGS) entry which is preliminary data.</text>
</comment>
<dbReference type="InterPro" id="IPR028994">
    <property type="entry name" value="Integrin_alpha_N"/>
</dbReference>
<dbReference type="SUPFAM" id="SSF69318">
    <property type="entry name" value="Integrin alpha N-terminal domain"/>
    <property type="match status" value="2"/>
</dbReference>
<evidence type="ECO:0000256" key="1">
    <source>
        <dbReference type="ARBA" id="ARBA00022729"/>
    </source>
</evidence>
<accession>A0A9D7XF55</accession>
<name>A0A9D7XF55_9BACT</name>
<organism evidence="3 4">
    <name type="scientific">Candidatus Defluviibacterium haderslevense</name>
    <dbReference type="NCBI Taxonomy" id="2981993"/>
    <lineage>
        <taxon>Bacteria</taxon>
        <taxon>Pseudomonadati</taxon>
        <taxon>Bacteroidota</taxon>
        <taxon>Saprospiria</taxon>
        <taxon>Saprospirales</taxon>
        <taxon>Saprospiraceae</taxon>
        <taxon>Candidatus Defluviibacterium</taxon>
    </lineage>
</organism>
<dbReference type="EMBL" id="JADKFW010000010">
    <property type="protein sequence ID" value="MBK9718525.1"/>
    <property type="molecule type" value="Genomic_DNA"/>
</dbReference>
<dbReference type="AlphaFoldDB" id="A0A9D7XF55"/>
<evidence type="ECO:0000259" key="2">
    <source>
        <dbReference type="Pfam" id="PF07593"/>
    </source>
</evidence>
<keyword evidence="1" id="KW-0732">Signal</keyword>
<dbReference type="InterPro" id="IPR011519">
    <property type="entry name" value="UnbV_ASPIC"/>
</dbReference>
<gene>
    <name evidence="3" type="ORF">IPO85_13635</name>
</gene>
<dbReference type="Pfam" id="PF13517">
    <property type="entry name" value="FG-GAP_3"/>
    <property type="match status" value="2"/>
</dbReference>
<dbReference type="Gene3D" id="2.130.10.130">
    <property type="entry name" value="Integrin alpha, N-terminal"/>
    <property type="match status" value="2"/>
</dbReference>
<dbReference type="PANTHER" id="PTHR46580:SF2">
    <property type="entry name" value="MAM DOMAIN-CONTAINING PROTEIN"/>
    <property type="match status" value="1"/>
</dbReference>
<protein>
    <submittedName>
        <fullName evidence="3">CRTAC1 family protein</fullName>
    </submittedName>
</protein>
<evidence type="ECO:0000313" key="4">
    <source>
        <dbReference type="Proteomes" id="UP000808349"/>
    </source>
</evidence>